<protein>
    <submittedName>
        <fullName evidence="2">Para-aminobenzoate synthase</fullName>
    </submittedName>
</protein>
<dbReference type="Gene3D" id="3.20.10.10">
    <property type="entry name" value="D-amino Acid Aminotransferase, subunit A, domain 2"/>
    <property type="match status" value="1"/>
</dbReference>
<dbReference type="SUPFAM" id="SSF56322">
    <property type="entry name" value="ADC synthase"/>
    <property type="match status" value="1"/>
</dbReference>
<dbReference type="GO" id="GO:0046820">
    <property type="term" value="F:4-amino-4-deoxychorismate synthase activity"/>
    <property type="evidence" value="ECO:0007669"/>
    <property type="project" value="TreeGrafter"/>
</dbReference>
<dbReference type="PANTHER" id="PTHR11236">
    <property type="entry name" value="AMINOBENZOATE/ANTHRANILATE SYNTHASE"/>
    <property type="match status" value="1"/>
</dbReference>
<reference evidence="2" key="2">
    <citation type="submission" date="2020-09" db="EMBL/GenBank/DDBJ databases">
        <authorList>
            <person name="Sun Q."/>
            <person name="Sedlacek I."/>
        </authorList>
    </citation>
    <scope>NUCLEOTIDE SEQUENCE</scope>
    <source>
        <strain evidence="2">CCM 7086</strain>
    </source>
</reference>
<evidence type="ECO:0000313" key="2">
    <source>
        <dbReference type="EMBL" id="GGC06445.1"/>
    </source>
</evidence>
<proteinExistence type="predicted"/>
<dbReference type="PRINTS" id="PR00095">
    <property type="entry name" value="ANTSNTHASEI"/>
</dbReference>
<dbReference type="InterPro" id="IPR005801">
    <property type="entry name" value="ADC_synthase"/>
</dbReference>
<dbReference type="GO" id="GO:0009396">
    <property type="term" value="P:folic acid-containing compound biosynthetic process"/>
    <property type="evidence" value="ECO:0007669"/>
    <property type="project" value="InterPro"/>
</dbReference>
<dbReference type="InterPro" id="IPR019999">
    <property type="entry name" value="Anth_synth_I-like"/>
</dbReference>
<reference evidence="2" key="1">
    <citation type="journal article" date="2014" name="Int. J. Syst. Evol. Microbiol.">
        <title>Complete genome sequence of Corynebacterium casei LMG S-19264T (=DSM 44701T), isolated from a smear-ripened cheese.</title>
        <authorList>
            <consortium name="US DOE Joint Genome Institute (JGI-PGF)"/>
            <person name="Walter F."/>
            <person name="Albersmeier A."/>
            <person name="Kalinowski J."/>
            <person name="Ruckert C."/>
        </authorList>
    </citation>
    <scope>NUCLEOTIDE SEQUENCE</scope>
    <source>
        <strain evidence="2">CCM 7086</strain>
    </source>
</reference>
<dbReference type="Pfam" id="PF00425">
    <property type="entry name" value="Chorismate_bind"/>
    <property type="match status" value="1"/>
</dbReference>
<dbReference type="SUPFAM" id="SSF56752">
    <property type="entry name" value="D-aminoacid aminotransferase-like PLP-dependent enzymes"/>
    <property type="match status" value="1"/>
</dbReference>
<dbReference type="GO" id="GO:0000162">
    <property type="term" value="P:L-tryptophan biosynthetic process"/>
    <property type="evidence" value="ECO:0007669"/>
    <property type="project" value="TreeGrafter"/>
</dbReference>
<keyword evidence="3" id="KW-1185">Reference proteome</keyword>
<dbReference type="InterPro" id="IPR015890">
    <property type="entry name" value="Chorismate_C"/>
</dbReference>
<dbReference type="InterPro" id="IPR043131">
    <property type="entry name" value="BCAT-like_N"/>
</dbReference>
<dbReference type="PANTHER" id="PTHR11236:SF50">
    <property type="entry name" value="AMINODEOXYCHORISMATE SYNTHASE COMPONENT 1"/>
    <property type="match status" value="1"/>
</dbReference>
<gene>
    <name evidence="2" type="ORF">GCM10007205_14520</name>
</gene>
<dbReference type="InterPro" id="IPR036038">
    <property type="entry name" value="Aminotransferase-like"/>
</dbReference>
<name>A0A8J2UKR9_9BURK</name>
<evidence type="ECO:0000313" key="3">
    <source>
        <dbReference type="Proteomes" id="UP000620266"/>
    </source>
</evidence>
<feature type="domain" description="Chorismate-utilising enzyme C-terminal" evidence="1">
    <location>
        <begin position="138"/>
        <end position="408"/>
    </location>
</feature>
<dbReference type="Proteomes" id="UP000620266">
    <property type="component" value="Unassembled WGS sequence"/>
</dbReference>
<evidence type="ECO:0000259" key="1">
    <source>
        <dbReference type="Pfam" id="PF00425"/>
    </source>
</evidence>
<accession>A0A8J2UKR9</accession>
<dbReference type="AlphaFoldDB" id="A0A8J2UKR9"/>
<dbReference type="InterPro" id="IPR043132">
    <property type="entry name" value="BCAT-like_C"/>
</dbReference>
<comment type="caution">
    <text evidence="2">The sequence shown here is derived from an EMBL/GenBank/DDBJ whole genome shotgun (WGS) entry which is preliminary data.</text>
</comment>
<dbReference type="Gene3D" id="3.60.120.10">
    <property type="entry name" value="Anthranilate synthase"/>
    <property type="match status" value="1"/>
</dbReference>
<dbReference type="NCBIfam" id="TIGR00553">
    <property type="entry name" value="pabB"/>
    <property type="match status" value="1"/>
</dbReference>
<dbReference type="InterPro" id="IPR001544">
    <property type="entry name" value="Aminotrans_IV"/>
</dbReference>
<dbReference type="RefSeq" id="WP_188395567.1">
    <property type="nucleotide sequence ID" value="NZ_BMCG01000003.1"/>
</dbReference>
<dbReference type="EMBL" id="BMCG01000003">
    <property type="protein sequence ID" value="GGC06445.1"/>
    <property type="molecule type" value="Genomic_DNA"/>
</dbReference>
<dbReference type="Gene3D" id="3.30.470.10">
    <property type="match status" value="1"/>
</dbReference>
<organism evidence="2 3">
    <name type="scientific">Oxalicibacterium flavum</name>
    <dbReference type="NCBI Taxonomy" id="179467"/>
    <lineage>
        <taxon>Bacteria</taxon>
        <taxon>Pseudomonadati</taxon>
        <taxon>Pseudomonadota</taxon>
        <taxon>Betaproteobacteria</taxon>
        <taxon>Burkholderiales</taxon>
        <taxon>Oxalobacteraceae</taxon>
        <taxon>Oxalicibacterium</taxon>
    </lineage>
</organism>
<sequence length="629" mass="68987">MSSFESSPSCFVLLDDCTADSTARQTHLRQSRLYTQHVGTLRCMRSEDLPAFLHALQEALRAGRFAVMAADYELGAAMHGIAARDASSTQALAQVLLFARCERLTRDEVDAWLRGQEEQEAAQARPAGIVRVEGNIDRAAFDDAMARIHAYIEAGDTYQVNYTYRLRFDAYGSLPALYARLRARQPVPYGALIALPDGGAILSLSPELFMRHEQGRLTVQPMKGTAPASGDAARDTDVAQVLASDVKNRAENLMIVDLLRNDLGRIAEIGSVQVDRLFEVQRFSSVLQMTSTVHAQLRGGTTLADIFAALYPCGSISGAPKRRTMQIIRELEPQARGIYTGAIGWFDPPADVSAPFGDFCLSVPIRTLQLEAEGEGGRKGVRHGEMGIGAGIVHDSVAADEYAECLLKARFLTGLSCDFRLFETMRATARQVPLLERHLRRLHDSAVFFGFVFDVERLRAELATWCTALPDDGEHRVRLALAQDGAVELTGAPLLPLALPVGLLLAEETTAADDIFLRHKTTARAVYDRAWRTAEAAGAFDRLFFNERGELTEGGRSSVFVRLDGRWFTPPLQAGLLPGVMRAAVLDDPAWQAAERVLTRDDLRRAEEIMVCNALRGTLPAVLMAEGDA</sequence>
<dbReference type="InterPro" id="IPR005802">
    <property type="entry name" value="ADC_synth_comp_1"/>
</dbReference>
<dbReference type="Pfam" id="PF01063">
    <property type="entry name" value="Aminotran_4"/>
    <property type="match status" value="1"/>
</dbReference>